<name>A0ABQ1KNJ8_9RHOB</name>
<evidence type="ECO:0008006" key="4">
    <source>
        <dbReference type="Google" id="ProtNLM"/>
    </source>
</evidence>
<organism evidence="2 3">
    <name type="scientific">Marivita lacus</name>
    <dbReference type="NCBI Taxonomy" id="1323742"/>
    <lineage>
        <taxon>Bacteria</taxon>
        <taxon>Pseudomonadati</taxon>
        <taxon>Pseudomonadota</taxon>
        <taxon>Alphaproteobacteria</taxon>
        <taxon>Rhodobacterales</taxon>
        <taxon>Roseobacteraceae</taxon>
        <taxon>Marivita</taxon>
    </lineage>
</organism>
<gene>
    <name evidence="2" type="ORF">GCM10011363_23140</name>
</gene>
<proteinExistence type="predicted"/>
<sequence length="299" mass="33267">MMDNPPADTKPQARPERPVEVTPPAPRMPSEQSLELRRYYARVEEDLLGRGLLRLDGGGVDTPYTDEMLIRNFERIALAEEYARGAGLQPSSGDLGEIKKWTIPVRVGVTFGESHSAEDQATDREILSRYTRRLSDVSGHPISLVTMQPNFHVLFMGEDDKTQLRETLDRIAPGMDASSRAIFLNLPRSIHCLVVAFADSRSSSAYRQAVALVRTEHPDLSRRACIHEELAQGLGLANDDPNARPSIFNDDEEFALLTRHDELLLKILYDPRLTPGMSADEARPIVRTIARELTGGGPS</sequence>
<feature type="region of interest" description="Disordered" evidence="1">
    <location>
        <begin position="1"/>
        <end position="33"/>
    </location>
</feature>
<dbReference type="Pfam" id="PF11150">
    <property type="entry name" value="DUF2927"/>
    <property type="match status" value="1"/>
</dbReference>
<keyword evidence="3" id="KW-1185">Reference proteome</keyword>
<evidence type="ECO:0000313" key="3">
    <source>
        <dbReference type="Proteomes" id="UP000645462"/>
    </source>
</evidence>
<comment type="caution">
    <text evidence="2">The sequence shown here is derived from an EMBL/GenBank/DDBJ whole genome shotgun (WGS) entry which is preliminary data.</text>
</comment>
<evidence type="ECO:0000256" key="1">
    <source>
        <dbReference type="SAM" id="MobiDB-lite"/>
    </source>
</evidence>
<dbReference type="EMBL" id="BMFC01000005">
    <property type="protein sequence ID" value="GGC05825.1"/>
    <property type="molecule type" value="Genomic_DNA"/>
</dbReference>
<accession>A0ABQ1KNJ8</accession>
<dbReference type="InterPro" id="IPR021323">
    <property type="entry name" value="DUF2927"/>
</dbReference>
<evidence type="ECO:0000313" key="2">
    <source>
        <dbReference type="EMBL" id="GGC05825.1"/>
    </source>
</evidence>
<reference evidence="3" key="1">
    <citation type="journal article" date="2019" name="Int. J. Syst. Evol. Microbiol.">
        <title>The Global Catalogue of Microorganisms (GCM) 10K type strain sequencing project: providing services to taxonomists for standard genome sequencing and annotation.</title>
        <authorList>
            <consortium name="The Broad Institute Genomics Platform"/>
            <consortium name="The Broad Institute Genome Sequencing Center for Infectious Disease"/>
            <person name="Wu L."/>
            <person name="Ma J."/>
        </authorList>
    </citation>
    <scope>NUCLEOTIDE SEQUENCE [LARGE SCALE GENOMIC DNA]</scope>
    <source>
        <strain evidence="3">CGMCC 1.12478</strain>
    </source>
</reference>
<dbReference type="Proteomes" id="UP000645462">
    <property type="component" value="Unassembled WGS sequence"/>
</dbReference>
<dbReference type="RefSeq" id="WP_229747766.1">
    <property type="nucleotide sequence ID" value="NZ_BMFC01000005.1"/>
</dbReference>
<protein>
    <recommendedName>
        <fullName evidence="4">DUF2927 domain-containing protein</fullName>
    </recommendedName>
</protein>